<dbReference type="EMBL" id="CM004396">
    <property type="protein sequence ID" value="OAY38880.1"/>
    <property type="molecule type" value="Genomic_DNA"/>
</dbReference>
<feature type="compositionally biased region" description="Basic and acidic residues" evidence="1">
    <location>
        <begin position="8"/>
        <end position="37"/>
    </location>
</feature>
<reference evidence="2" key="1">
    <citation type="submission" date="2016-02" db="EMBL/GenBank/DDBJ databases">
        <title>WGS assembly of Manihot esculenta.</title>
        <authorList>
            <person name="Bredeson J.V."/>
            <person name="Prochnik S.E."/>
            <person name="Lyons J.B."/>
            <person name="Schmutz J."/>
            <person name="Grimwood J."/>
            <person name="Vrebalov J."/>
            <person name="Bart R.S."/>
            <person name="Amuge T."/>
            <person name="Ferguson M.E."/>
            <person name="Green R."/>
            <person name="Putnam N."/>
            <person name="Stites J."/>
            <person name="Rounsley S."/>
            <person name="Rokhsar D.S."/>
        </authorList>
    </citation>
    <scope>NUCLEOTIDE SEQUENCE [LARGE SCALE GENOMIC DNA]</scope>
    <source>
        <tissue evidence="2">Leaf</tissue>
    </source>
</reference>
<sequence length="64" mass="7744">MSNTSMIEDERPGTVERMNQQRDKHANVRPDQTEQECKWRGSIGVRDNWTIEQGRSKQRRWRDK</sequence>
<gene>
    <name evidence="2" type="ORF">MANES_10G049500</name>
</gene>
<dbReference type="AlphaFoldDB" id="A0A2C9V3A1"/>
<feature type="region of interest" description="Disordered" evidence="1">
    <location>
        <begin position="1"/>
        <end position="37"/>
    </location>
</feature>
<evidence type="ECO:0000313" key="2">
    <source>
        <dbReference type="EMBL" id="OAY38880.1"/>
    </source>
</evidence>
<evidence type="ECO:0000256" key="1">
    <source>
        <dbReference type="SAM" id="MobiDB-lite"/>
    </source>
</evidence>
<proteinExistence type="predicted"/>
<organism evidence="2">
    <name type="scientific">Manihot esculenta</name>
    <name type="common">Cassava</name>
    <name type="synonym">Jatropha manihot</name>
    <dbReference type="NCBI Taxonomy" id="3983"/>
    <lineage>
        <taxon>Eukaryota</taxon>
        <taxon>Viridiplantae</taxon>
        <taxon>Streptophyta</taxon>
        <taxon>Embryophyta</taxon>
        <taxon>Tracheophyta</taxon>
        <taxon>Spermatophyta</taxon>
        <taxon>Magnoliopsida</taxon>
        <taxon>eudicotyledons</taxon>
        <taxon>Gunneridae</taxon>
        <taxon>Pentapetalae</taxon>
        <taxon>rosids</taxon>
        <taxon>fabids</taxon>
        <taxon>Malpighiales</taxon>
        <taxon>Euphorbiaceae</taxon>
        <taxon>Crotonoideae</taxon>
        <taxon>Manihoteae</taxon>
        <taxon>Manihot</taxon>
    </lineage>
</organism>
<accession>A0A2C9V3A1</accession>
<name>A0A2C9V3A1_MANES</name>
<protein>
    <submittedName>
        <fullName evidence="2">Uncharacterized protein</fullName>
    </submittedName>
</protein>